<dbReference type="InterPro" id="IPR050612">
    <property type="entry name" value="Prok_Mopterin_Oxidored"/>
</dbReference>
<keyword evidence="7" id="KW-1185">Reference proteome</keyword>
<keyword evidence="2" id="KW-0479">Metal-binding</keyword>
<dbReference type="SUPFAM" id="SSF53706">
    <property type="entry name" value="Formate dehydrogenase/DMSO reductase, domains 1-3"/>
    <property type="match status" value="1"/>
</dbReference>
<keyword evidence="4" id="KW-0411">Iron-sulfur</keyword>
<organism evidence="6 7">
    <name type="scientific">Sphingobium baderi</name>
    <dbReference type="NCBI Taxonomy" id="1332080"/>
    <lineage>
        <taxon>Bacteria</taxon>
        <taxon>Pseudomonadati</taxon>
        <taxon>Pseudomonadota</taxon>
        <taxon>Alphaproteobacteria</taxon>
        <taxon>Sphingomonadales</taxon>
        <taxon>Sphingomonadaceae</taxon>
        <taxon>Sphingobium</taxon>
    </lineage>
</organism>
<dbReference type="PANTHER" id="PTHR43742:SF2">
    <property type="entry name" value="ASSIMILATORY NITRATE REDUCTASE CATALYTIC SUBUNIT"/>
    <property type="match status" value="1"/>
</dbReference>
<comment type="similarity">
    <text evidence="1">Belongs to the prokaryotic molybdopterin-containing oxidoreductase family.</text>
</comment>
<gene>
    <name evidence="6" type="ORF">ATN00_09855</name>
</gene>
<evidence type="ECO:0000259" key="5">
    <source>
        <dbReference type="PROSITE" id="PS51669"/>
    </source>
</evidence>
<dbReference type="Proteomes" id="UP000056968">
    <property type="component" value="Chromosome"/>
</dbReference>
<dbReference type="SUPFAM" id="SSF50692">
    <property type="entry name" value="ADC-like"/>
    <property type="match status" value="1"/>
</dbReference>
<name>A0A0S3EYN6_9SPHN</name>
<dbReference type="GO" id="GO:0016491">
    <property type="term" value="F:oxidoreductase activity"/>
    <property type="evidence" value="ECO:0007669"/>
    <property type="project" value="InterPro"/>
</dbReference>
<dbReference type="STRING" id="1332080.ATN00_09855"/>
<dbReference type="OrthoDB" id="9759518at2"/>
<reference evidence="6 7" key="1">
    <citation type="submission" date="2015-11" db="EMBL/GenBank/DDBJ databases">
        <title>A Two-component Flavoprotein Monooxygenase System MeaXY Responsible for para-Hydroxylation of 2-Methyl-6-ethylaniline and 2,6-Diethylaniline in Sphingobium baderi DE-13.</title>
        <authorList>
            <person name="Cheng M."/>
            <person name="Meng Q."/>
            <person name="Yang Y."/>
            <person name="Chu C."/>
            <person name="Yan X."/>
            <person name="He J."/>
            <person name="Li S."/>
        </authorList>
    </citation>
    <scope>NUCLEOTIDE SEQUENCE [LARGE SCALE GENOMIC DNA]</scope>
    <source>
        <strain evidence="6 7">DE-13</strain>
    </source>
</reference>
<dbReference type="AlphaFoldDB" id="A0A0S3EYN6"/>
<keyword evidence="3" id="KW-0408">Iron</keyword>
<dbReference type="PANTHER" id="PTHR43742">
    <property type="entry name" value="TRIMETHYLAMINE-N-OXIDE REDUCTASE"/>
    <property type="match status" value="1"/>
</dbReference>
<dbReference type="RefSeq" id="WP_062068640.1">
    <property type="nucleotide sequence ID" value="NZ_CP013264.1"/>
</dbReference>
<dbReference type="GO" id="GO:0046872">
    <property type="term" value="F:metal ion binding"/>
    <property type="evidence" value="ECO:0007669"/>
    <property type="project" value="UniProtKB-KW"/>
</dbReference>
<dbReference type="GO" id="GO:0051536">
    <property type="term" value="F:iron-sulfur cluster binding"/>
    <property type="evidence" value="ECO:0007669"/>
    <property type="project" value="UniProtKB-KW"/>
</dbReference>
<dbReference type="PROSITE" id="PS51669">
    <property type="entry name" value="4FE4S_MOW_BIS_MGD"/>
    <property type="match status" value="1"/>
</dbReference>
<dbReference type="Gene3D" id="2.40.40.20">
    <property type="match status" value="1"/>
</dbReference>
<evidence type="ECO:0000256" key="1">
    <source>
        <dbReference type="ARBA" id="ARBA00010312"/>
    </source>
</evidence>
<evidence type="ECO:0000313" key="6">
    <source>
        <dbReference type="EMBL" id="ALR20564.1"/>
    </source>
</evidence>
<evidence type="ECO:0000256" key="4">
    <source>
        <dbReference type="ARBA" id="ARBA00023014"/>
    </source>
</evidence>
<dbReference type="InterPro" id="IPR006657">
    <property type="entry name" value="MoPterin_dinucl-bd_dom"/>
</dbReference>
<dbReference type="Pfam" id="PF00384">
    <property type="entry name" value="Molybdopterin"/>
    <property type="match status" value="1"/>
</dbReference>
<proteinExistence type="inferred from homology"/>
<evidence type="ECO:0000313" key="7">
    <source>
        <dbReference type="Proteomes" id="UP000056968"/>
    </source>
</evidence>
<dbReference type="Pfam" id="PF04879">
    <property type="entry name" value="Molybdop_Fe4S4"/>
    <property type="match status" value="1"/>
</dbReference>
<sequence length="738" mass="79379">MTAAEKVGLHQRTCPLCEGMCGIDVSVEGDKVTMIRPNKANVWSRGHICPKGTTLGDLHHDPDRLHTPMIREGTEWRAASWEEAFAHAERLARGVREKYGQSAFASFGGNMSGKGFASGRYMMLLYGLARFAQSFSSSSVDQLPKNVSSHLLYGNMWKIPIPDVDRTDLFVMLGANPAESKGSIFSHRDVMGALRDLRARGGKLVVVDPVRTRTAAAADQWVPLRPGSDAAFLLAIVHVLFAEDRVRLGHLASLVAGVETLRDVAADFSPERVERFCGVEAKIIRDLALEIANARAAAIYGRIGTCTQTFGTLASWLVDVIAILTGNLDRPGGSMWSTQVAPHLDLAPPYPSNASVTGKPSRVRGVPAILGQYPASCLAEEIDTPGAGQIHALMTLGANPVLSVPGTARLDVALGQLECMISIDIYINETTRHAHVIFPSPSLLEQPHWDVWGWPWALTSGGHYSPALFDPVDRPPEWQVMARVGAIMGGVDGPDLGALDDEFFAGMCDRAGIDRQVAFDALPVNGPERVLDLCIRSGPFGDRFGANPQGLKLDDFKAAPDGILLGPAVPWGGKAIKTPSGLIELAHPHFLADLSRLEAAMDDTDADLVLVSRRQLRSLNSWMHNLNTLVKGKERCTLQIHSQDALRLEIASGDICEVASEGGTVTAPVEITDDIMPGVVSLPHGWGHDRGDARLGIARLHAGTNINELSPARMLDAASGNAVLNGIPVTVRRIEAQA</sequence>
<evidence type="ECO:0000256" key="3">
    <source>
        <dbReference type="ARBA" id="ARBA00023004"/>
    </source>
</evidence>
<dbReference type="SMART" id="SM00926">
    <property type="entry name" value="Molybdop_Fe4S4"/>
    <property type="match status" value="1"/>
</dbReference>
<dbReference type="InterPro" id="IPR006656">
    <property type="entry name" value="Mopterin_OxRdtase"/>
</dbReference>
<feature type="domain" description="4Fe-4S Mo/W bis-MGD-type" evidence="5">
    <location>
        <begin position="7"/>
        <end position="63"/>
    </location>
</feature>
<dbReference type="Gene3D" id="3.40.228.10">
    <property type="entry name" value="Dimethylsulfoxide Reductase, domain 2"/>
    <property type="match status" value="1"/>
</dbReference>
<dbReference type="GO" id="GO:0043546">
    <property type="term" value="F:molybdopterin cofactor binding"/>
    <property type="evidence" value="ECO:0007669"/>
    <property type="project" value="InterPro"/>
</dbReference>
<protein>
    <recommendedName>
        <fullName evidence="5">4Fe-4S Mo/W bis-MGD-type domain-containing protein</fullName>
    </recommendedName>
</protein>
<dbReference type="InterPro" id="IPR006963">
    <property type="entry name" value="Mopterin_OxRdtase_4Fe-4S_dom"/>
</dbReference>
<dbReference type="EMBL" id="CP013264">
    <property type="protein sequence ID" value="ALR20564.1"/>
    <property type="molecule type" value="Genomic_DNA"/>
</dbReference>
<accession>A0A0S3EYN6</accession>
<dbReference type="Gene3D" id="3.40.50.740">
    <property type="match status" value="1"/>
</dbReference>
<evidence type="ECO:0000256" key="2">
    <source>
        <dbReference type="ARBA" id="ARBA00022723"/>
    </source>
</evidence>
<dbReference type="InterPro" id="IPR009010">
    <property type="entry name" value="Asp_de-COase-like_dom_sf"/>
</dbReference>
<dbReference type="Pfam" id="PF01568">
    <property type="entry name" value="Molydop_binding"/>
    <property type="match status" value="1"/>
</dbReference>
<dbReference type="Gene3D" id="2.20.25.90">
    <property type="entry name" value="ADC-like domains"/>
    <property type="match status" value="1"/>
</dbReference>
<dbReference type="KEGG" id="sbd:ATN00_09855"/>